<dbReference type="Proteomes" id="UP000275408">
    <property type="component" value="Unassembled WGS sequence"/>
</dbReference>
<evidence type="ECO:0000313" key="1">
    <source>
        <dbReference type="EMBL" id="RMX40667.1"/>
    </source>
</evidence>
<evidence type="ECO:0000313" key="2">
    <source>
        <dbReference type="Proteomes" id="UP000275408"/>
    </source>
</evidence>
<comment type="caution">
    <text evidence="1">The sequence shown here is derived from an EMBL/GenBank/DDBJ whole genome shotgun (WGS) entry which is preliminary data.</text>
</comment>
<gene>
    <name evidence="1" type="ORF">pdam_00023534</name>
</gene>
<dbReference type="AlphaFoldDB" id="A0A3M6TGZ7"/>
<organism evidence="1 2">
    <name type="scientific">Pocillopora damicornis</name>
    <name type="common">Cauliflower coral</name>
    <name type="synonym">Millepora damicornis</name>
    <dbReference type="NCBI Taxonomy" id="46731"/>
    <lineage>
        <taxon>Eukaryota</taxon>
        <taxon>Metazoa</taxon>
        <taxon>Cnidaria</taxon>
        <taxon>Anthozoa</taxon>
        <taxon>Hexacorallia</taxon>
        <taxon>Scleractinia</taxon>
        <taxon>Astrocoeniina</taxon>
        <taxon>Pocilloporidae</taxon>
        <taxon>Pocillopora</taxon>
    </lineage>
</organism>
<proteinExistence type="predicted"/>
<name>A0A3M6TGZ7_POCDA</name>
<dbReference type="EMBL" id="RCHS01003598">
    <property type="protein sequence ID" value="RMX40667.1"/>
    <property type="molecule type" value="Genomic_DNA"/>
</dbReference>
<keyword evidence="2" id="KW-1185">Reference proteome</keyword>
<reference evidence="1 2" key="1">
    <citation type="journal article" date="2018" name="Sci. Rep.">
        <title>Comparative analysis of the Pocillopora damicornis genome highlights role of immune system in coral evolution.</title>
        <authorList>
            <person name="Cunning R."/>
            <person name="Bay R.A."/>
            <person name="Gillette P."/>
            <person name="Baker A.C."/>
            <person name="Traylor-Knowles N."/>
        </authorList>
    </citation>
    <scope>NUCLEOTIDE SEQUENCE [LARGE SCALE GENOMIC DNA]</scope>
    <source>
        <strain evidence="1">RSMAS</strain>
        <tissue evidence="1">Whole animal</tissue>
    </source>
</reference>
<accession>A0A3M6TGZ7</accession>
<protein>
    <submittedName>
        <fullName evidence="1">Uncharacterized protein</fullName>
    </submittedName>
</protein>
<sequence>MADSSEPTEEELIFSIKEALKHSKSEFERRISNGHKSRDLDITFNRLNKVAELAVKGNFGAIRERPKYKLGELYPMLQRCMIRAKCAITKDE</sequence>